<gene>
    <name evidence="5" type="ORF">GUITHDRAFT_135161</name>
</gene>
<protein>
    <submittedName>
        <fullName evidence="5 6">Uncharacterized protein</fullName>
    </submittedName>
</protein>
<feature type="region of interest" description="Disordered" evidence="4">
    <location>
        <begin position="489"/>
        <end position="513"/>
    </location>
</feature>
<dbReference type="PaxDb" id="55529-EKX50499"/>
<evidence type="ECO:0000256" key="1">
    <source>
        <dbReference type="ARBA" id="ARBA00004123"/>
    </source>
</evidence>
<dbReference type="AlphaFoldDB" id="L1JQD3"/>
<evidence type="ECO:0000256" key="3">
    <source>
        <dbReference type="ARBA" id="ARBA00023242"/>
    </source>
</evidence>
<evidence type="ECO:0000313" key="7">
    <source>
        <dbReference type="Proteomes" id="UP000011087"/>
    </source>
</evidence>
<dbReference type="KEGG" id="gtt:GUITHDRAFT_135161"/>
<evidence type="ECO:0000313" key="6">
    <source>
        <dbReference type="EnsemblProtists" id="EKX50499"/>
    </source>
</evidence>
<sequence>MLQHREKAHGCVLFVGGSVWAMDWAPPFTDSMDGVGGRKEIGRKSLICLQAEGFLALATMPSGHEETQIRTRDNSKSLIQVWKVFVDSQQESVIDRSYAPSLEYTFGVDCGIALALSWCPARCSRTTFRLGIFAAATSSGHILVYSVPSSSVPHDNNKFVSLHTETQGFHLTHGPLFSLLVNEGYPTCLSWSPGEAEPWVAAGTTAGSIFLLPLLPELLGEEREESVDDDAIASSGSFATGGIDGKVKLWSIENLNWPIFVQSVSKGTWVTSLVWVDGGSKRQAAQGRKSKGGSQSDEGRPAIVFTLDDGRVGTLAIKQMVQRWIFAREFTFWDSIFDEATDVLLLASSEGTMLEMPLGLLDPVHLPLPTSFLMAELAMRQNVMELRVSNAPDRLSRSLKQRFEACPQVERRIRTAARSTDADSFKTADRLGKDGQKKGNEKGKQKSPAAGKKRKQEEEDEGKLGSPPALLTRRQADCRLSQRQVTSYYLPEDPPNTFVFSSSISRSASNRCT</sequence>
<dbReference type="InterPro" id="IPR052416">
    <property type="entry name" value="GTF3C_component"/>
</dbReference>
<proteinExistence type="predicted"/>
<comment type="subcellular location">
    <subcellularLocation>
        <location evidence="1">Nucleus</location>
    </subcellularLocation>
</comment>
<dbReference type="EnsemblProtists" id="EKX50499">
    <property type="protein sequence ID" value="EKX50499"/>
    <property type="gene ID" value="GUITHDRAFT_135161"/>
</dbReference>
<dbReference type="InterPro" id="IPR015943">
    <property type="entry name" value="WD40/YVTN_repeat-like_dom_sf"/>
</dbReference>
<feature type="compositionally biased region" description="Low complexity" evidence="4">
    <location>
        <begin position="501"/>
        <end position="513"/>
    </location>
</feature>
<dbReference type="EMBL" id="JH992978">
    <property type="protein sequence ID" value="EKX50499.1"/>
    <property type="molecule type" value="Genomic_DNA"/>
</dbReference>
<dbReference type="HOGENOM" id="CLU_531520_0_0_1"/>
<organism evidence="5">
    <name type="scientific">Guillardia theta (strain CCMP2712)</name>
    <name type="common">Cryptophyte</name>
    <dbReference type="NCBI Taxonomy" id="905079"/>
    <lineage>
        <taxon>Eukaryota</taxon>
        <taxon>Cryptophyceae</taxon>
        <taxon>Pyrenomonadales</taxon>
        <taxon>Geminigeraceae</taxon>
        <taxon>Guillardia</taxon>
    </lineage>
</organism>
<dbReference type="OrthoDB" id="4703at2759"/>
<dbReference type="GO" id="GO:0006383">
    <property type="term" value="P:transcription by RNA polymerase III"/>
    <property type="evidence" value="ECO:0007669"/>
    <property type="project" value="TreeGrafter"/>
</dbReference>
<dbReference type="GO" id="GO:0005634">
    <property type="term" value="C:nucleus"/>
    <property type="evidence" value="ECO:0007669"/>
    <property type="project" value="UniProtKB-SubCell"/>
</dbReference>
<dbReference type="Proteomes" id="UP000011087">
    <property type="component" value="Unassembled WGS sequence"/>
</dbReference>
<name>L1JQD3_GUITC</name>
<dbReference type="GO" id="GO:0000127">
    <property type="term" value="C:transcription factor TFIIIC complex"/>
    <property type="evidence" value="ECO:0007669"/>
    <property type="project" value="TreeGrafter"/>
</dbReference>
<evidence type="ECO:0000313" key="5">
    <source>
        <dbReference type="EMBL" id="EKX50499.1"/>
    </source>
</evidence>
<feature type="compositionally biased region" description="Basic and acidic residues" evidence="4">
    <location>
        <begin position="420"/>
        <end position="444"/>
    </location>
</feature>
<evidence type="ECO:0000256" key="4">
    <source>
        <dbReference type="SAM" id="MobiDB-lite"/>
    </source>
</evidence>
<evidence type="ECO:0000256" key="2">
    <source>
        <dbReference type="ARBA" id="ARBA00023163"/>
    </source>
</evidence>
<reference evidence="6" key="3">
    <citation type="submission" date="2015-06" db="UniProtKB">
        <authorList>
            <consortium name="EnsemblProtists"/>
        </authorList>
    </citation>
    <scope>IDENTIFICATION</scope>
</reference>
<dbReference type="PANTHER" id="PTHR15052">
    <property type="entry name" value="RNA POLYMERASE III TRANSCRIPTION INITIATION FACTOR COMPLEX SUBUNIT"/>
    <property type="match status" value="1"/>
</dbReference>
<keyword evidence="2" id="KW-0804">Transcription</keyword>
<dbReference type="RefSeq" id="XP_005837479.1">
    <property type="nucleotide sequence ID" value="XM_005837422.1"/>
</dbReference>
<dbReference type="InterPro" id="IPR036322">
    <property type="entry name" value="WD40_repeat_dom_sf"/>
</dbReference>
<dbReference type="PANTHER" id="PTHR15052:SF2">
    <property type="entry name" value="GENERAL TRANSCRIPTION FACTOR 3C POLYPEPTIDE 2"/>
    <property type="match status" value="1"/>
</dbReference>
<keyword evidence="3" id="KW-0539">Nucleus</keyword>
<dbReference type="GeneID" id="17307211"/>
<accession>L1JQD3</accession>
<dbReference type="STRING" id="905079.L1JQD3"/>
<reference evidence="7" key="2">
    <citation type="submission" date="2012-11" db="EMBL/GenBank/DDBJ databases">
        <authorList>
            <person name="Kuo A."/>
            <person name="Curtis B.A."/>
            <person name="Tanifuji G."/>
            <person name="Burki F."/>
            <person name="Gruber A."/>
            <person name="Irimia M."/>
            <person name="Maruyama S."/>
            <person name="Arias M.C."/>
            <person name="Ball S.G."/>
            <person name="Gile G.H."/>
            <person name="Hirakawa Y."/>
            <person name="Hopkins J.F."/>
            <person name="Rensing S.A."/>
            <person name="Schmutz J."/>
            <person name="Symeonidi A."/>
            <person name="Elias M."/>
            <person name="Eveleigh R.J."/>
            <person name="Herman E.K."/>
            <person name="Klute M.J."/>
            <person name="Nakayama T."/>
            <person name="Obornik M."/>
            <person name="Reyes-Prieto A."/>
            <person name="Armbrust E.V."/>
            <person name="Aves S.J."/>
            <person name="Beiko R.G."/>
            <person name="Coutinho P."/>
            <person name="Dacks J.B."/>
            <person name="Durnford D.G."/>
            <person name="Fast N.M."/>
            <person name="Green B.R."/>
            <person name="Grisdale C."/>
            <person name="Hempe F."/>
            <person name="Henrissat B."/>
            <person name="Hoppner M.P."/>
            <person name="Ishida K.-I."/>
            <person name="Kim E."/>
            <person name="Koreny L."/>
            <person name="Kroth P.G."/>
            <person name="Liu Y."/>
            <person name="Malik S.-B."/>
            <person name="Maier U.G."/>
            <person name="McRose D."/>
            <person name="Mock T."/>
            <person name="Neilson J.A."/>
            <person name="Onodera N.T."/>
            <person name="Poole A.M."/>
            <person name="Pritham E.J."/>
            <person name="Richards T.A."/>
            <person name="Rocap G."/>
            <person name="Roy S.W."/>
            <person name="Sarai C."/>
            <person name="Schaack S."/>
            <person name="Shirato S."/>
            <person name="Slamovits C.H."/>
            <person name="Spencer D.F."/>
            <person name="Suzuki S."/>
            <person name="Worden A.Z."/>
            <person name="Zauner S."/>
            <person name="Barry K."/>
            <person name="Bell C."/>
            <person name="Bharti A.K."/>
            <person name="Crow J.A."/>
            <person name="Grimwood J."/>
            <person name="Kramer R."/>
            <person name="Lindquist E."/>
            <person name="Lucas S."/>
            <person name="Salamov A."/>
            <person name="McFadden G.I."/>
            <person name="Lane C.E."/>
            <person name="Keeling P.J."/>
            <person name="Gray M.W."/>
            <person name="Grigoriev I.V."/>
            <person name="Archibald J.M."/>
        </authorList>
    </citation>
    <scope>NUCLEOTIDE SEQUENCE</scope>
    <source>
        <strain evidence="7">CCMP2712</strain>
    </source>
</reference>
<reference evidence="5 7" key="1">
    <citation type="journal article" date="2012" name="Nature">
        <title>Algal genomes reveal evolutionary mosaicism and the fate of nucleomorphs.</title>
        <authorList>
            <consortium name="DOE Joint Genome Institute"/>
            <person name="Curtis B.A."/>
            <person name="Tanifuji G."/>
            <person name="Burki F."/>
            <person name="Gruber A."/>
            <person name="Irimia M."/>
            <person name="Maruyama S."/>
            <person name="Arias M.C."/>
            <person name="Ball S.G."/>
            <person name="Gile G.H."/>
            <person name="Hirakawa Y."/>
            <person name="Hopkins J.F."/>
            <person name="Kuo A."/>
            <person name="Rensing S.A."/>
            <person name="Schmutz J."/>
            <person name="Symeonidi A."/>
            <person name="Elias M."/>
            <person name="Eveleigh R.J."/>
            <person name="Herman E.K."/>
            <person name="Klute M.J."/>
            <person name="Nakayama T."/>
            <person name="Obornik M."/>
            <person name="Reyes-Prieto A."/>
            <person name="Armbrust E.V."/>
            <person name="Aves S.J."/>
            <person name="Beiko R.G."/>
            <person name="Coutinho P."/>
            <person name="Dacks J.B."/>
            <person name="Durnford D.G."/>
            <person name="Fast N.M."/>
            <person name="Green B.R."/>
            <person name="Grisdale C.J."/>
            <person name="Hempel F."/>
            <person name="Henrissat B."/>
            <person name="Hoppner M.P."/>
            <person name="Ishida K."/>
            <person name="Kim E."/>
            <person name="Koreny L."/>
            <person name="Kroth P.G."/>
            <person name="Liu Y."/>
            <person name="Malik S.B."/>
            <person name="Maier U.G."/>
            <person name="McRose D."/>
            <person name="Mock T."/>
            <person name="Neilson J.A."/>
            <person name="Onodera N.T."/>
            <person name="Poole A.M."/>
            <person name="Pritham E.J."/>
            <person name="Richards T.A."/>
            <person name="Rocap G."/>
            <person name="Roy S.W."/>
            <person name="Sarai C."/>
            <person name="Schaack S."/>
            <person name="Shirato S."/>
            <person name="Slamovits C.H."/>
            <person name="Spencer D.F."/>
            <person name="Suzuki S."/>
            <person name="Worden A.Z."/>
            <person name="Zauner S."/>
            <person name="Barry K."/>
            <person name="Bell C."/>
            <person name="Bharti A.K."/>
            <person name="Crow J.A."/>
            <person name="Grimwood J."/>
            <person name="Kramer R."/>
            <person name="Lindquist E."/>
            <person name="Lucas S."/>
            <person name="Salamov A."/>
            <person name="McFadden G.I."/>
            <person name="Lane C.E."/>
            <person name="Keeling P.J."/>
            <person name="Gray M.W."/>
            <person name="Grigoriev I.V."/>
            <person name="Archibald J.M."/>
        </authorList>
    </citation>
    <scope>NUCLEOTIDE SEQUENCE</scope>
    <source>
        <strain evidence="5 7">CCMP2712</strain>
    </source>
</reference>
<keyword evidence="7" id="KW-1185">Reference proteome</keyword>
<dbReference type="SUPFAM" id="SSF50978">
    <property type="entry name" value="WD40 repeat-like"/>
    <property type="match status" value="1"/>
</dbReference>
<feature type="region of interest" description="Disordered" evidence="4">
    <location>
        <begin position="414"/>
        <end position="477"/>
    </location>
</feature>
<dbReference type="Gene3D" id="2.130.10.10">
    <property type="entry name" value="YVTN repeat-like/Quinoprotein amine dehydrogenase"/>
    <property type="match status" value="1"/>
</dbReference>